<accession>A0A0E4HDQ6</accession>
<reference evidence="2" key="1">
    <citation type="submission" date="2015-03" db="EMBL/GenBank/DDBJ databases">
        <authorList>
            <person name="Wibberg D."/>
        </authorList>
    </citation>
    <scope>NUCLEOTIDE SEQUENCE [LARGE SCALE GENOMIC DNA]</scope>
</reference>
<dbReference type="KEGG" id="pri:PRIO_3141"/>
<sequence length="41" mass="5368">MPSYYFKELWTPLSWIGIKFFRDDEGYLWIKRWSKPRKRWR</sequence>
<gene>
    <name evidence="1" type="ORF">PRIO_3141</name>
</gene>
<proteinExistence type="predicted"/>
<protein>
    <submittedName>
        <fullName evidence="1">Uncharacterized protein</fullName>
    </submittedName>
</protein>
<evidence type="ECO:0000313" key="1">
    <source>
        <dbReference type="EMBL" id="CQR55544.1"/>
    </source>
</evidence>
<dbReference type="HOGENOM" id="CLU_215909_0_0_9"/>
<dbReference type="EMBL" id="LN831776">
    <property type="protein sequence ID" value="CQR55544.1"/>
    <property type="molecule type" value="Genomic_DNA"/>
</dbReference>
<dbReference type="PATRIC" id="fig|1073571.4.peg.3349"/>
<organism evidence="1 2">
    <name type="scientific">Paenibacillus riograndensis SBR5</name>
    <dbReference type="NCBI Taxonomy" id="1073571"/>
    <lineage>
        <taxon>Bacteria</taxon>
        <taxon>Bacillati</taxon>
        <taxon>Bacillota</taxon>
        <taxon>Bacilli</taxon>
        <taxon>Bacillales</taxon>
        <taxon>Paenibacillaceae</taxon>
        <taxon>Paenibacillus</taxon>
        <taxon>Paenibacillus sonchi group</taxon>
    </lineage>
</organism>
<name>A0A0E4HDQ6_9BACL</name>
<dbReference type="Proteomes" id="UP000033163">
    <property type="component" value="Chromosome I"/>
</dbReference>
<evidence type="ECO:0000313" key="2">
    <source>
        <dbReference type="Proteomes" id="UP000033163"/>
    </source>
</evidence>
<dbReference type="AlphaFoldDB" id="A0A0E4HDQ6"/>